<evidence type="ECO:0000313" key="3">
    <source>
        <dbReference type="Proteomes" id="UP001375743"/>
    </source>
</evidence>
<name>A0ABU8XL99_9PROT</name>
<evidence type="ECO:0008006" key="4">
    <source>
        <dbReference type="Google" id="ProtNLM"/>
    </source>
</evidence>
<gene>
    <name evidence="2" type="ORF">U1T56_01620</name>
</gene>
<organism evidence="2 3">
    <name type="scientific">Benzoatithermus flavus</name>
    <dbReference type="NCBI Taxonomy" id="3108223"/>
    <lineage>
        <taxon>Bacteria</taxon>
        <taxon>Pseudomonadati</taxon>
        <taxon>Pseudomonadota</taxon>
        <taxon>Alphaproteobacteria</taxon>
        <taxon>Geminicoccales</taxon>
        <taxon>Geminicoccaceae</taxon>
        <taxon>Benzoatithermus</taxon>
    </lineage>
</organism>
<evidence type="ECO:0000256" key="1">
    <source>
        <dbReference type="SAM" id="MobiDB-lite"/>
    </source>
</evidence>
<dbReference type="EMBL" id="JBBLZC010000001">
    <property type="protein sequence ID" value="MEK0081834.1"/>
    <property type="molecule type" value="Genomic_DNA"/>
</dbReference>
<protein>
    <recommendedName>
        <fullName evidence="4">Cyclase dehydrase</fullName>
    </recommendedName>
</protein>
<dbReference type="RefSeq" id="WP_418157677.1">
    <property type="nucleotide sequence ID" value="NZ_JBBLZC010000001.1"/>
</dbReference>
<accession>A0ABU8XL99</accession>
<reference evidence="2 3" key="1">
    <citation type="submission" date="2024-01" db="EMBL/GenBank/DDBJ databases">
        <title>Multi-omics insights into the function and evolution of sodium benzoate biodegradation pathways in Benzoatithermus flavus gen. nov., sp. nov. from hot spring.</title>
        <authorList>
            <person name="Hu C.-J."/>
            <person name="Li W.-J."/>
        </authorList>
    </citation>
    <scope>NUCLEOTIDE SEQUENCE [LARGE SCALE GENOMIC DNA]</scope>
    <source>
        <strain evidence="2 3">SYSU G07066</strain>
    </source>
</reference>
<feature type="region of interest" description="Disordered" evidence="1">
    <location>
        <begin position="136"/>
        <end position="163"/>
    </location>
</feature>
<dbReference type="Proteomes" id="UP001375743">
    <property type="component" value="Unassembled WGS sequence"/>
</dbReference>
<sequence length="181" mass="19369">MAYRYHRSSPWYDADPSTRALAQGLGWFSVGLGLAELLAPRPLGRWLGLEEHAGLIRAYGARELAAGIGILTRGDPTPWLWARVAGDALDLATLATGIGDDNPQRGNVGIALAAVAGVTALDVMCAQALAVGRSEPPTPIRDYSDRRGFPRPPEAMRGAARDFAVPQDMRIPEALRPYPTA</sequence>
<keyword evidence="3" id="KW-1185">Reference proteome</keyword>
<comment type="caution">
    <text evidence="2">The sequence shown here is derived from an EMBL/GenBank/DDBJ whole genome shotgun (WGS) entry which is preliminary data.</text>
</comment>
<proteinExistence type="predicted"/>
<evidence type="ECO:0000313" key="2">
    <source>
        <dbReference type="EMBL" id="MEK0081834.1"/>
    </source>
</evidence>